<sequence length="324" mass="34918">MSHHYSGPNFGFPHSDARLDLTDIYAFPKPGDTSKSILVMNVHPSSSVVPVAPTTREPFSPVGLYELKIDTNGDAVADIAFRMRVSSTVGATQRVTLTRTAGPPAAGADDDGEVILKDAIVSMGREALVSTEGDYRFFAGWRSDPFFFDTLGALDGLRFTGHDFFHDKDVCSFVIELSNIALGAGPVRLWGRTMDGGVGRYVQVERGGRPQQAVFLPGDQQGDYMASQPADDARFVATFAHSLEHAGGYEAEEALRVAKTLLPDVLLYDPTQPASFPRNGRSLTDDAADQFIAILTNGRITSDSVGPHADLLGEFPYLGPPHGE</sequence>
<protein>
    <submittedName>
        <fullName evidence="1">DUF4331 family protein</fullName>
    </submittedName>
</protein>
<name>A0ABV9C2E9_9GAMM</name>
<dbReference type="EMBL" id="JBHSGA010000017">
    <property type="protein sequence ID" value="MFC4527132.1"/>
    <property type="molecule type" value="Genomic_DNA"/>
</dbReference>
<reference evidence="2" key="1">
    <citation type="journal article" date="2019" name="Int. J. Syst. Evol. Microbiol.">
        <title>The Global Catalogue of Microorganisms (GCM) 10K type strain sequencing project: providing services to taxonomists for standard genome sequencing and annotation.</title>
        <authorList>
            <consortium name="The Broad Institute Genomics Platform"/>
            <consortium name="The Broad Institute Genome Sequencing Center for Infectious Disease"/>
            <person name="Wu L."/>
            <person name="Ma J."/>
        </authorList>
    </citation>
    <scope>NUCLEOTIDE SEQUENCE [LARGE SCALE GENOMIC DNA]</scope>
    <source>
        <strain evidence="2">CCM 4481</strain>
    </source>
</reference>
<organism evidence="1 2">
    <name type="scientific">Dyella halodurans</name>
    <dbReference type="NCBI Taxonomy" id="1920171"/>
    <lineage>
        <taxon>Bacteria</taxon>
        <taxon>Pseudomonadati</taxon>
        <taxon>Pseudomonadota</taxon>
        <taxon>Gammaproteobacteria</taxon>
        <taxon>Lysobacterales</taxon>
        <taxon>Rhodanobacteraceae</taxon>
        <taxon>Dyella</taxon>
    </lineage>
</organism>
<evidence type="ECO:0000313" key="1">
    <source>
        <dbReference type="EMBL" id="MFC4527132.1"/>
    </source>
</evidence>
<accession>A0ABV9C2E9</accession>
<gene>
    <name evidence="1" type="ORF">ACFO5W_10865</name>
</gene>
<dbReference type="RefSeq" id="WP_266149043.1">
    <property type="nucleotide sequence ID" value="NZ_CP064028.1"/>
</dbReference>
<comment type="caution">
    <text evidence="1">The sequence shown here is derived from an EMBL/GenBank/DDBJ whole genome shotgun (WGS) entry which is preliminary data.</text>
</comment>
<evidence type="ECO:0000313" key="2">
    <source>
        <dbReference type="Proteomes" id="UP001595961"/>
    </source>
</evidence>
<keyword evidence="2" id="KW-1185">Reference proteome</keyword>
<dbReference type="Pfam" id="PF14224">
    <property type="entry name" value="DUF4331"/>
    <property type="match status" value="1"/>
</dbReference>
<dbReference type="InterPro" id="IPR025566">
    <property type="entry name" value="DUF4331"/>
</dbReference>
<dbReference type="Proteomes" id="UP001595961">
    <property type="component" value="Unassembled WGS sequence"/>
</dbReference>
<proteinExistence type="predicted"/>